<keyword evidence="5 10" id="KW-0378">Hydrolase</keyword>
<dbReference type="Gene3D" id="2.130.10.120">
    <property type="entry name" value="Prolyl oligopeptidase, N-terminal domain"/>
    <property type="match status" value="1"/>
</dbReference>
<dbReference type="PANTHER" id="PTHR42881">
    <property type="entry name" value="PROLYL ENDOPEPTIDASE"/>
    <property type="match status" value="1"/>
</dbReference>
<dbReference type="PANTHER" id="PTHR42881:SF2">
    <property type="entry name" value="PROLYL ENDOPEPTIDASE"/>
    <property type="match status" value="1"/>
</dbReference>
<dbReference type="InterPro" id="IPR029058">
    <property type="entry name" value="AB_hydrolase_fold"/>
</dbReference>
<organism evidence="10 11">
    <name type="scientific">Streptomonospora nanhaiensis</name>
    <dbReference type="NCBI Taxonomy" id="1323731"/>
    <lineage>
        <taxon>Bacteria</taxon>
        <taxon>Bacillati</taxon>
        <taxon>Actinomycetota</taxon>
        <taxon>Actinomycetes</taxon>
        <taxon>Streptosporangiales</taxon>
        <taxon>Nocardiopsidaceae</taxon>
        <taxon>Streptomonospora</taxon>
    </lineage>
</organism>
<dbReference type="GO" id="GO:0070012">
    <property type="term" value="F:oligopeptidase activity"/>
    <property type="evidence" value="ECO:0007669"/>
    <property type="project" value="TreeGrafter"/>
</dbReference>
<dbReference type="EC" id="3.4.21.26" evidence="3"/>
<dbReference type="InterPro" id="IPR023302">
    <property type="entry name" value="Pept_S9A_N"/>
</dbReference>
<dbReference type="GO" id="GO:0006508">
    <property type="term" value="P:proteolysis"/>
    <property type="evidence" value="ECO:0007669"/>
    <property type="project" value="UniProtKB-KW"/>
</dbReference>
<feature type="region of interest" description="Disordered" evidence="7">
    <location>
        <begin position="129"/>
        <end position="159"/>
    </location>
</feature>
<evidence type="ECO:0000313" key="10">
    <source>
        <dbReference type="EMBL" id="NYI93942.1"/>
    </source>
</evidence>
<dbReference type="SUPFAM" id="SSF50993">
    <property type="entry name" value="Peptidase/esterase 'gauge' domain"/>
    <property type="match status" value="1"/>
</dbReference>
<sequence length="763" mass="80516">MSNAAPRHGIAGEDGRNALLSVVETVHGIQVADPYRWLEDPDSPATRQWLADREREFAAAAARWRLRAPLAERIRRLVATDLWTPPVRRGGLVFATRRRAGADHPAIVVLSPGTDDPAGPPRERTVFDPHAFDPSGGTTLDSWEPSPDGRRVAVQTSSGGTERGVLRVLDTDSGLPVEEAIRGVRYSHVAWVSPDAFYFVRRDDTDGRRGVWLHRVSAGRSEPDVLVRPCSGPRTVPGVRLLGGRWLVVSESHGTGHRTDLWIADLGGPAEPAPAAAATDAAGATTAPTAAAGALSAADLDGGPARPRWRPVHVGLDAESHPDLGPDGMLYLRTTLGAPRRRICAVDPRDPGTANWREVVPEDPDATLDGFAAAGTAEAPELLLTRTRLGISELAAHDPRDGRLLRVLPLPDEGMVTRLEAEPDGGAHLCYADVATQQCVLTLAPGAERPRPWPRGTAPAPPADIRRRTTWCRSADGTRVPVTVFAAVPSTAVPAATGPTAPAPVPAGPAFAPGPTILHAYGGFGRPRQFGFSATVLAWLLAGGRYAVAHVRGGGDRGREWHLRGSGRAKVRAVEDLIAAADELVAAGWCSRGQLCLSGGSAGGLLVLAAAALRPDLCSAVIASAPLADMARFERLGLGAMWTREFGTAADPADFAALMSYSPYHRVLAEGTARHPAVLLTGFHGDTRTDAAHPRKMCAALQARGGHRPVLLRYERDVGHGPRAVTRAISLAADAHAFAADQTGLAGPPGRRGAAPARSREAT</sequence>
<feature type="domain" description="Peptidase S9 prolyl oligopeptidase catalytic" evidence="8">
    <location>
        <begin position="532"/>
        <end position="744"/>
    </location>
</feature>
<gene>
    <name evidence="10" type="ORF">HNR12_000219</name>
</gene>
<reference evidence="10 11" key="1">
    <citation type="submission" date="2020-07" db="EMBL/GenBank/DDBJ databases">
        <title>Sequencing the genomes of 1000 actinobacteria strains.</title>
        <authorList>
            <person name="Klenk H.-P."/>
        </authorList>
    </citation>
    <scope>NUCLEOTIDE SEQUENCE [LARGE SCALE GENOMIC DNA]</scope>
    <source>
        <strain evidence="10 11">DSM 45927</strain>
    </source>
</reference>
<feature type="compositionally biased region" description="Low complexity" evidence="7">
    <location>
        <begin position="742"/>
        <end position="757"/>
    </location>
</feature>
<keyword evidence="6" id="KW-0720">Serine protease</keyword>
<dbReference type="RefSeq" id="WP_394353906.1">
    <property type="nucleotide sequence ID" value="NZ_JACCFO010000001.1"/>
</dbReference>
<comment type="catalytic activity">
    <reaction evidence="1">
        <text>Hydrolysis of Pro-|-Xaa &gt;&gt; Ala-|-Xaa in oligopeptides.</text>
        <dbReference type="EC" id="3.4.21.26"/>
    </reaction>
</comment>
<keyword evidence="4" id="KW-0645">Protease</keyword>
<evidence type="ECO:0000256" key="1">
    <source>
        <dbReference type="ARBA" id="ARBA00001070"/>
    </source>
</evidence>
<feature type="region of interest" description="Disordered" evidence="7">
    <location>
        <begin position="742"/>
        <end position="763"/>
    </location>
</feature>
<dbReference type="GO" id="GO:0005829">
    <property type="term" value="C:cytosol"/>
    <property type="evidence" value="ECO:0007669"/>
    <property type="project" value="TreeGrafter"/>
</dbReference>
<proteinExistence type="inferred from homology"/>
<dbReference type="PRINTS" id="PR00862">
    <property type="entry name" value="PROLIGOPTASE"/>
</dbReference>
<dbReference type="InterPro" id="IPR051167">
    <property type="entry name" value="Prolyl_oligopep/macrocyclase"/>
</dbReference>
<dbReference type="Proteomes" id="UP000575985">
    <property type="component" value="Unassembled WGS sequence"/>
</dbReference>
<protein>
    <recommendedName>
        <fullName evidence="3">prolyl oligopeptidase</fullName>
        <ecNumber evidence="3">3.4.21.26</ecNumber>
    </recommendedName>
</protein>
<dbReference type="InterPro" id="IPR002470">
    <property type="entry name" value="Peptidase_S9A"/>
</dbReference>
<dbReference type="PROSITE" id="PS00708">
    <property type="entry name" value="PRO_ENDOPEP_SER"/>
    <property type="match status" value="1"/>
</dbReference>
<evidence type="ECO:0000313" key="11">
    <source>
        <dbReference type="Proteomes" id="UP000575985"/>
    </source>
</evidence>
<evidence type="ECO:0000256" key="2">
    <source>
        <dbReference type="ARBA" id="ARBA00005228"/>
    </source>
</evidence>
<dbReference type="Pfam" id="PF02897">
    <property type="entry name" value="Peptidase_S9_N"/>
    <property type="match status" value="1"/>
</dbReference>
<accession>A0A853BH53</accession>
<dbReference type="InterPro" id="IPR001375">
    <property type="entry name" value="Peptidase_S9_cat"/>
</dbReference>
<dbReference type="Pfam" id="PF00326">
    <property type="entry name" value="Peptidase_S9"/>
    <property type="match status" value="1"/>
</dbReference>
<evidence type="ECO:0000259" key="8">
    <source>
        <dbReference type="Pfam" id="PF00326"/>
    </source>
</evidence>
<comment type="caution">
    <text evidence="10">The sequence shown here is derived from an EMBL/GenBank/DDBJ whole genome shotgun (WGS) entry which is preliminary data.</text>
</comment>
<dbReference type="InterPro" id="IPR002471">
    <property type="entry name" value="Pept_S9_AS"/>
</dbReference>
<dbReference type="SUPFAM" id="SSF53474">
    <property type="entry name" value="alpha/beta-Hydrolases"/>
    <property type="match status" value="1"/>
</dbReference>
<evidence type="ECO:0000256" key="7">
    <source>
        <dbReference type="SAM" id="MobiDB-lite"/>
    </source>
</evidence>
<dbReference type="EMBL" id="JACCFO010000001">
    <property type="protein sequence ID" value="NYI93942.1"/>
    <property type="molecule type" value="Genomic_DNA"/>
</dbReference>
<dbReference type="AlphaFoldDB" id="A0A853BH53"/>
<name>A0A853BH53_9ACTN</name>
<evidence type="ECO:0000259" key="9">
    <source>
        <dbReference type="Pfam" id="PF02897"/>
    </source>
</evidence>
<keyword evidence="11" id="KW-1185">Reference proteome</keyword>
<evidence type="ECO:0000256" key="5">
    <source>
        <dbReference type="ARBA" id="ARBA00022801"/>
    </source>
</evidence>
<feature type="domain" description="Peptidase S9A N-terminal" evidence="9">
    <location>
        <begin position="22"/>
        <end position="424"/>
    </location>
</feature>
<dbReference type="Gene3D" id="3.40.50.1820">
    <property type="entry name" value="alpha/beta hydrolase"/>
    <property type="match status" value="1"/>
</dbReference>
<evidence type="ECO:0000256" key="3">
    <source>
        <dbReference type="ARBA" id="ARBA00011897"/>
    </source>
</evidence>
<evidence type="ECO:0000256" key="6">
    <source>
        <dbReference type="ARBA" id="ARBA00022825"/>
    </source>
</evidence>
<dbReference type="GO" id="GO:0004252">
    <property type="term" value="F:serine-type endopeptidase activity"/>
    <property type="evidence" value="ECO:0007669"/>
    <property type="project" value="UniProtKB-EC"/>
</dbReference>
<evidence type="ECO:0000256" key="4">
    <source>
        <dbReference type="ARBA" id="ARBA00022670"/>
    </source>
</evidence>
<comment type="similarity">
    <text evidence="2">Belongs to the peptidase S9A family.</text>
</comment>